<evidence type="ECO:0000256" key="7">
    <source>
        <dbReference type="PIRSR" id="PIRSR000138-2"/>
    </source>
</evidence>
<dbReference type="SUPFAM" id="SSF51395">
    <property type="entry name" value="FMN-linked oxidoreductases"/>
    <property type="match status" value="1"/>
</dbReference>
<dbReference type="InterPro" id="IPR037396">
    <property type="entry name" value="FMN_HAD"/>
</dbReference>
<feature type="binding site" evidence="7">
    <location>
        <position position="126"/>
    </location>
    <ligand>
        <name>FMN</name>
        <dbReference type="ChEBI" id="CHEBI:58210"/>
    </ligand>
</feature>
<dbReference type="InterPro" id="IPR013785">
    <property type="entry name" value="Aldolase_TIM"/>
</dbReference>
<feature type="binding site" evidence="7">
    <location>
        <position position="154"/>
    </location>
    <ligand>
        <name>FMN</name>
        <dbReference type="ChEBI" id="CHEBI:58210"/>
    </ligand>
</feature>
<dbReference type="KEGG" id="tak:Tharo_0088"/>
<dbReference type="PROSITE" id="PS00557">
    <property type="entry name" value="FMN_HYDROXY_ACID_DH_1"/>
    <property type="match status" value="1"/>
</dbReference>
<dbReference type="AlphaFoldDB" id="A0A2R4BI98"/>
<feature type="binding site" evidence="7">
    <location>
        <position position="273"/>
    </location>
    <ligand>
        <name>glyoxylate</name>
        <dbReference type="ChEBI" id="CHEBI:36655"/>
    </ligand>
</feature>
<dbReference type="InterPro" id="IPR000262">
    <property type="entry name" value="FMN-dep_DH"/>
</dbReference>
<reference evidence="9 10" key="1">
    <citation type="submission" date="2018-03" db="EMBL/GenBank/DDBJ databases">
        <title>Complete genome sequence of Thauera aromatica, a model organism for studying aromatic compound degradation under denitrifying conditions.</title>
        <authorList>
            <person name="Lo H.-Y."/>
            <person name="Goris T."/>
            <person name="Boll M."/>
            <person name="Mueller J.A."/>
        </authorList>
    </citation>
    <scope>NUCLEOTIDE SEQUENCE [LARGE SCALE GENOMIC DNA]</scope>
    <source>
        <strain evidence="9 10">K172</strain>
    </source>
</reference>
<dbReference type="GO" id="GO:0004460">
    <property type="term" value="F:L-lactate dehydrogenase (cytochrome) activity"/>
    <property type="evidence" value="ECO:0007669"/>
    <property type="project" value="UniProtKB-EC"/>
</dbReference>
<gene>
    <name evidence="9" type="ORF">Tharo_0088</name>
</gene>
<evidence type="ECO:0000256" key="4">
    <source>
        <dbReference type="ARBA" id="ARBA00023002"/>
    </source>
</evidence>
<feature type="domain" description="FMN hydroxy acid dehydrogenase" evidence="8">
    <location>
        <begin position="1"/>
        <end position="376"/>
    </location>
</feature>
<dbReference type="PROSITE" id="PS51349">
    <property type="entry name" value="FMN_HYDROXY_ACID_DH_2"/>
    <property type="match status" value="1"/>
</dbReference>
<accession>A0A2R4BI98</accession>
<evidence type="ECO:0000313" key="9">
    <source>
        <dbReference type="EMBL" id="AVR87040.1"/>
    </source>
</evidence>
<feature type="binding site" evidence="7">
    <location>
        <position position="163"/>
    </location>
    <ligand>
        <name>glyoxylate</name>
        <dbReference type="ChEBI" id="CHEBI:36655"/>
    </ligand>
</feature>
<dbReference type="Pfam" id="PF01070">
    <property type="entry name" value="FMN_dh"/>
    <property type="match status" value="1"/>
</dbReference>
<dbReference type="InterPro" id="IPR012133">
    <property type="entry name" value="Alpha-hydoxy_acid_DH_FMN"/>
</dbReference>
<dbReference type="OrthoDB" id="9770452at2"/>
<dbReference type="PANTHER" id="PTHR10578">
    <property type="entry name" value="S -2-HYDROXY-ACID OXIDASE-RELATED"/>
    <property type="match status" value="1"/>
</dbReference>
<feature type="binding site" evidence="7">
    <location>
        <position position="128"/>
    </location>
    <ligand>
        <name>glyoxylate</name>
        <dbReference type="ChEBI" id="CHEBI:36655"/>
    </ligand>
</feature>
<dbReference type="EC" id="1.1.2.3" evidence="9"/>
<dbReference type="EMBL" id="CP028339">
    <property type="protein sequence ID" value="AVR87040.1"/>
    <property type="molecule type" value="Genomic_DNA"/>
</dbReference>
<dbReference type="GO" id="GO:0009060">
    <property type="term" value="P:aerobic respiration"/>
    <property type="evidence" value="ECO:0007669"/>
    <property type="project" value="TreeGrafter"/>
</dbReference>
<dbReference type="GO" id="GO:0005886">
    <property type="term" value="C:plasma membrane"/>
    <property type="evidence" value="ECO:0007669"/>
    <property type="project" value="TreeGrafter"/>
</dbReference>
<evidence type="ECO:0000256" key="5">
    <source>
        <dbReference type="ARBA" id="ARBA00024042"/>
    </source>
</evidence>
<keyword evidence="3 7" id="KW-0288">FMN</keyword>
<evidence type="ECO:0000256" key="1">
    <source>
        <dbReference type="ARBA" id="ARBA00001917"/>
    </source>
</evidence>
<keyword evidence="10" id="KW-1185">Reference proteome</keyword>
<feature type="binding site" evidence="7">
    <location>
        <position position="249"/>
    </location>
    <ligand>
        <name>FMN</name>
        <dbReference type="ChEBI" id="CHEBI:58210"/>
    </ligand>
</feature>
<comment type="similarity">
    <text evidence="5">Belongs to the FMN-dependent alpha-hydroxy acid dehydrogenase family.</text>
</comment>
<dbReference type="InterPro" id="IPR008259">
    <property type="entry name" value="FMN_hydac_DH_AS"/>
</dbReference>
<evidence type="ECO:0000256" key="3">
    <source>
        <dbReference type="ARBA" id="ARBA00022643"/>
    </source>
</evidence>
<evidence type="ECO:0000256" key="2">
    <source>
        <dbReference type="ARBA" id="ARBA00022630"/>
    </source>
</evidence>
<sequence>MKLNVEDYRRAARAVLPRFVFDYVDGAAERGDCLQRNRDGLDRLTILPRVLRDTTRLDTRIEVFGETWRRPFAIAPMGFNGLTRPQGDVLLARAAAAAGVPFVLSTASNARIEAVVQPSSALNWFQLYVMRERSIAEQMVRRARRAGYRALVLTVDVPVSGYRERDVRNGFKMPFRPSPATLVNLAMRPRWLLRFIAHGMPSFVNLAEEEGSDTLKLQAALLSREMDRSLSWESVDWLRRLWDGPLLLKGVLHPDDARQARAHGVDGLIVSNHGGRQLDGAIATIGALEAVLDAVEGRLPVFVDSGFRSGLDVAKALALGARGVFLGRPLLYGLAVDGEAGAAAVLELIAGELERTMILAGARHIAELERGLLRAA</sequence>
<evidence type="ECO:0000256" key="6">
    <source>
        <dbReference type="PIRSR" id="PIRSR000138-1"/>
    </source>
</evidence>
<keyword evidence="2 7" id="KW-0285">Flavoprotein</keyword>
<dbReference type="PIRSF" id="PIRSF000138">
    <property type="entry name" value="Al-hdrx_acd_dh"/>
    <property type="match status" value="1"/>
</dbReference>
<dbReference type="FunFam" id="3.20.20.70:FF:000029">
    <property type="entry name" value="L-lactate dehydrogenase"/>
    <property type="match status" value="1"/>
</dbReference>
<evidence type="ECO:0000313" key="10">
    <source>
        <dbReference type="Proteomes" id="UP000241885"/>
    </source>
</evidence>
<comment type="cofactor">
    <cofactor evidence="1">
        <name>FMN</name>
        <dbReference type="ChEBI" id="CHEBI:58210"/>
    </cofactor>
</comment>
<organism evidence="9 10">
    <name type="scientific">Thauera aromatica K172</name>
    <dbReference type="NCBI Taxonomy" id="44139"/>
    <lineage>
        <taxon>Bacteria</taxon>
        <taxon>Pseudomonadati</taxon>
        <taxon>Pseudomonadota</taxon>
        <taxon>Betaproteobacteria</taxon>
        <taxon>Rhodocyclales</taxon>
        <taxon>Zoogloeaceae</taxon>
        <taxon>Thauera</taxon>
    </lineage>
</organism>
<feature type="binding site" evidence="7">
    <location>
        <position position="271"/>
    </location>
    <ligand>
        <name>FMN</name>
        <dbReference type="ChEBI" id="CHEBI:58210"/>
    </ligand>
</feature>
<feature type="binding site" evidence="7">
    <location>
        <begin position="76"/>
        <end position="78"/>
    </location>
    <ligand>
        <name>FMN</name>
        <dbReference type="ChEBI" id="CHEBI:58210"/>
    </ligand>
</feature>
<feature type="binding site" evidence="7">
    <location>
        <position position="105"/>
    </location>
    <ligand>
        <name>FMN</name>
        <dbReference type="ChEBI" id="CHEBI:58210"/>
    </ligand>
</feature>
<feature type="binding site" evidence="7">
    <location>
        <position position="276"/>
    </location>
    <ligand>
        <name>glyoxylate</name>
        <dbReference type="ChEBI" id="CHEBI:36655"/>
    </ligand>
</feature>
<proteinExistence type="inferred from homology"/>
<feature type="binding site" evidence="7">
    <location>
        <position position="23"/>
    </location>
    <ligand>
        <name>glyoxylate</name>
        <dbReference type="ChEBI" id="CHEBI:36655"/>
    </ligand>
</feature>
<protein>
    <submittedName>
        <fullName evidence="9">FMN-dependent dehydrogenase</fullName>
        <ecNumber evidence="9">1.1.2.3</ecNumber>
    </submittedName>
</protein>
<dbReference type="GO" id="GO:0010181">
    <property type="term" value="F:FMN binding"/>
    <property type="evidence" value="ECO:0007669"/>
    <property type="project" value="InterPro"/>
</dbReference>
<dbReference type="RefSeq" id="WP_107219513.1">
    <property type="nucleotide sequence ID" value="NZ_CP028339.1"/>
</dbReference>
<feature type="binding site" evidence="7">
    <location>
        <begin position="327"/>
        <end position="328"/>
    </location>
    <ligand>
        <name>FMN</name>
        <dbReference type="ChEBI" id="CHEBI:58210"/>
    </ligand>
</feature>
<feature type="binding site" evidence="7">
    <location>
        <begin position="304"/>
        <end position="308"/>
    </location>
    <ligand>
        <name>FMN</name>
        <dbReference type="ChEBI" id="CHEBI:58210"/>
    </ligand>
</feature>
<feature type="active site" description="Proton acceptor" evidence="6">
    <location>
        <position position="273"/>
    </location>
</feature>
<name>A0A2R4BI98_THAAR</name>
<dbReference type="Gene3D" id="3.20.20.70">
    <property type="entry name" value="Aldolase class I"/>
    <property type="match status" value="1"/>
</dbReference>
<keyword evidence="4 9" id="KW-0560">Oxidoreductase</keyword>
<dbReference type="PANTHER" id="PTHR10578:SF107">
    <property type="entry name" value="2-HYDROXYACID OXIDASE 1"/>
    <property type="match status" value="1"/>
</dbReference>
<evidence type="ECO:0000259" key="8">
    <source>
        <dbReference type="PROSITE" id="PS51349"/>
    </source>
</evidence>
<dbReference type="GO" id="GO:0004459">
    <property type="term" value="F:L-lactate dehydrogenase (NAD+) activity"/>
    <property type="evidence" value="ECO:0007669"/>
    <property type="project" value="TreeGrafter"/>
</dbReference>
<dbReference type="Proteomes" id="UP000241885">
    <property type="component" value="Chromosome"/>
</dbReference>